<feature type="domain" description="EamA" evidence="7">
    <location>
        <begin position="7"/>
        <end position="78"/>
    </location>
</feature>
<dbReference type="InterPro" id="IPR000620">
    <property type="entry name" value="EamA_dom"/>
</dbReference>
<evidence type="ECO:0000256" key="1">
    <source>
        <dbReference type="ARBA" id="ARBA00004141"/>
    </source>
</evidence>
<sequence>MEPFAHLVRPAFAGIILGAGSVGTIMALALVSASEASVVFATQPVLMLGLAWVLLGERFSPAVAILCFAAVGGVIVIVVGGSTEASPFRFAGLAFALMSTVCAAIYTVWMRGLSGKLDFLTALIVVQATAFILSAVIWGGAAWAGLAPTRIGTPFLVGSALGTGAIYYGAAFYVYLIGLQKTEASKAGIYLSLVPVFAIGLAWVILAERLGVLQWIGAVIVVVAVARISAISSTDKNTTGST</sequence>
<comment type="caution">
    <text evidence="8">The sequence shown here is derived from an EMBL/GenBank/DDBJ whole genome shotgun (WGS) entry which is preliminary data.</text>
</comment>
<gene>
    <name evidence="8" type="ORF">KIN_31360</name>
</gene>
<feature type="transmembrane region" description="Helical" evidence="6">
    <location>
        <begin position="12"/>
        <end position="31"/>
    </location>
</feature>
<proteinExistence type="inferred from homology"/>
<evidence type="ECO:0000259" key="7">
    <source>
        <dbReference type="Pfam" id="PF00892"/>
    </source>
</evidence>
<feature type="transmembrane region" description="Helical" evidence="6">
    <location>
        <begin position="155"/>
        <end position="176"/>
    </location>
</feature>
<keyword evidence="4 6" id="KW-1133">Transmembrane helix</keyword>
<dbReference type="PANTHER" id="PTHR32322">
    <property type="entry name" value="INNER MEMBRANE TRANSPORTER"/>
    <property type="match status" value="1"/>
</dbReference>
<evidence type="ECO:0000256" key="5">
    <source>
        <dbReference type="ARBA" id="ARBA00023136"/>
    </source>
</evidence>
<feature type="transmembrane region" description="Helical" evidence="6">
    <location>
        <begin position="37"/>
        <end position="55"/>
    </location>
</feature>
<dbReference type="Pfam" id="PF00892">
    <property type="entry name" value="EamA"/>
    <property type="match status" value="2"/>
</dbReference>
<dbReference type="GO" id="GO:0016020">
    <property type="term" value="C:membrane"/>
    <property type="evidence" value="ECO:0007669"/>
    <property type="project" value="UniProtKB-SubCell"/>
</dbReference>
<evidence type="ECO:0000313" key="9">
    <source>
        <dbReference type="Proteomes" id="UP000436822"/>
    </source>
</evidence>
<keyword evidence="9" id="KW-1185">Reference proteome</keyword>
<dbReference type="SUPFAM" id="SSF103481">
    <property type="entry name" value="Multidrug resistance efflux transporter EmrE"/>
    <property type="match status" value="2"/>
</dbReference>
<dbReference type="EMBL" id="BLJE01000003">
    <property type="protein sequence ID" value="GFE66062.1"/>
    <property type="molecule type" value="Genomic_DNA"/>
</dbReference>
<feature type="domain" description="EamA" evidence="7">
    <location>
        <begin position="92"/>
        <end position="228"/>
    </location>
</feature>
<reference evidence="8 9" key="1">
    <citation type="submission" date="2019-12" db="EMBL/GenBank/DDBJ databases">
        <title>Litoreibacter badius sp. nov., a novel bacteriochlorophyll a-containing bacterium in the genus Litoreibacter.</title>
        <authorList>
            <person name="Kanamuro M."/>
            <person name="Takabe Y."/>
            <person name="Mori K."/>
            <person name="Takaichi S."/>
            <person name="Hanada S."/>
        </authorList>
    </citation>
    <scope>NUCLEOTIDE SEQUENCE [LARGE SCALE GENOMIC DNA]</scope>
    <source>
        <strain evidence="8 9">K6</strain>
    </source>
</reference>
<evidence type="ECO:0000313" key="8">
    <source>
        <dbReference type="EMBL" id="GFE66062.1"/>
    </source>
</evidence>
<comment type="subcellular location">
    <subcellularLocation>
        <location evidence="1">Membrane</location>
        <topology evidence="1">Multi-pass membrane protein</topology>
    </subcellularLocation>
</comment>
<dbReference type="PANTHER" id="PTHR32322:SF2">
    <property type="entry name" value="EAMA DOMAIN-CONTAINING PROTEIN"/>
    <property type="match status" value="1"/>
</dbReference>
<dbReference type="Proteomes" id="UP000436822">
    <property type="component" value="Unassembled WGS sequence"/>
</dbReference>
<organism evidence="8 9">
    <name type="scientific">Litoreibacter roseus</name>
    <dbReference type="NCBI Taxonomy" id="2601869"/>
    <lineage>
        <taxon>Bacteria</taxon>
        <taxon>Pseudomonadati</taxon>
        <taxon>Pseudomonadota</taxon>
        <taxon>Alphaproteobacteria</taxon>
        <taxon>Rhodobacterales</taxon>
        <taxon>Roseobacteraceae</taxon>
        <taxon>Litoreibacter</taxon>
    </lineage>
</organism>
<comment type="similarity">
    <text evidence="2">Belongs to the EamA transporter family.</text>
</comment>
<feature type="transmembrane region" description="Helical" evidence="6">
    <location>
        <begin position="212"/>
        <end position="230"/>
    </location>
</feature>
<feature type="transmembrane region" description="Helical" evidence="6">
    <location>
        <begin position="88"/>
        <end position="108"/>
    </location>
</feature>
<keyword evidence="5 6" id="KW-0472">Membrane</keyword>
<dbReference type="AlphaFoldDB" id="A0A6N6JLK5"/>
<protein>
    <recommendedName>
        <fullName evidence="7">EamA domain-containing protein</fullName>
    </recommendedName>
</protein>
<dbReference type="InterPro" id="IPR037185">
    <property type="entry name" value="EmrE-like"/>
</dbReference>
<evidence type="ECO:0000256" key="2">
    <source>
        <dbReference type="ARBA" id="ARBA00007362"/>
    </source>
</evidence>
<evidence type="ECO:0000256" key="6">
    <source>
        <dbReference type="SAM" id="Phobius"/>
    </source>
</evidence>
<accession>A0A6N6JLK5</accession>
<evidence type="ECO:0000256" key="4">
    <source>
        <dbReference type="ARBA" id="ARBA00022989"/>
    </source>
</evidence>
<evidence type="ECO:0000256" key="3">
    <source>
        <dbReference type="ARBA" id="ARBA00022692"/>
    </source>
</evidence>
<feature type="transmembrane region" description="Helical" evidence="6">
    <location>
        <begin position="120"/>
        <end position="143"/>
    </location>
</feature>
<feature type="transmembrane region" description="Helical" evidence="6">
    <location>
        <begin position="188"/>
        <end position="206"/>
    </location>
</feature>
<dbReference type="InterPro" id="IPR050638">
    <property type="entry name" value="AA-Vitamin_Transporters"/>
</dbReference>
<keyword evidence="3 6" id="KW-0812">Transmembrane</keyword>
<feature type="transmembrane region" description="Helical" evidence="6">
    <location>
        <begin position="62"/>
        <end position="82"/>
    </location>
</feature>
<name>A0A6N6JLK5_9RHOB</name>